<gene>
    <name evidence="1" type="ORF">OIU77_026085</name>
</gene>
<proteinExistence type="predicted"/>
<reference evidence="1" key="1">
    <citation type="submission" date="2022-10" db="EMBL/GenBank/DDBJ databases">
        <authorList>
            <person name="Hyden B.L."/>
            <person name="Feng K."/>
            <person name="Yates T."/>
            <person name="Jawdy S."/>
            <person name="Smart L.B."/>
            <person name="Muchero W."/>
        </authorList>
    </citation>
    <scope>NUCLEOTIDE SEQUENCE</scope>
    <source>
        <tissue evidence="1">Shoot tip</tissue>
    </source>
</reference>
<organism evidence="1 2">
    <name type="scientific">Salix suchowensis</name>
    <dbReference type="NCBI Taxonomy" id="1278906"/>
    <lineage>
        <taxon>Eukaryota</taxon>
        <taxon>Viridiplantae</taxon>
        <taxon>Streptophyta</taxon>
        <taxon>Embryophyta</taxon>
        <taxon>Tracheophyta</taxon>
        <taxon>Spermatophyta</taxon>
        <taxon>Magnoliopsida</taxon>
        <taxon>eudicotyledons</taxon>
        <taxon>Gunneridae</taxon>
        <taxon>Pentapetalae</taxon>
        <taxon>rosids</taxon>
        <taxon>fabids</taxon>
        <taxon>Malpighiales</taxon>
        <taxon>Salicaceae</taxon>
        <taxon>Saliceae</taxon>
        <taxon>Salix</taxon>
    </lineage>
</organism>
<evidence type="ECO:0000313" key="1">
    <source>
        <dbReference type="EMBL" id="KAJ6392260.1"/>
    </source>
</evidence>
<protein>
    <submittedName>
        <fullName evidence="1">Uncharacterized protein</fullName>
    </submittedName>
</protein>
<name>A0ABQ9BYH8_9ROSI</name>
<reference evidence="1" key="2">
    <citation type="journal article" date="2023" name="Int. J. Mol. Sci.">
        <title>De Novo Assembly and Annotation of 11 Diverse Shrub Willow (Salix) Genomes Reveals Novel Gene Organization in Sex-Linked Regions.</title>
        <authorList>
            <person name="Hyden B."/>
            <person name="Feng K."/>
            <person name="Yates T.B."/>
            <person name="Jawdy S."/>
            <person name="Cereghino C."/>
            <person name="Smart L.B."/>
            <person name="Muchero W."/>
        </authorList>
    </citation>
    <scope>NUCLEOTIDE SEQUENCE</scope>
    <source>
        <tissue evidence="1">Shoot tip</tissue>
    </source>
</reference>
<sequence>MVGFLAKQTPILITIAIGKQIITWVARRSVSDRVVVVGWRSQNHERRGLDVGDLTVGVERGLEIMASHCWWLVRGFELKGRFANRRRKEHGGGLSSDPIN</sequence>
<comment type="caution">
    <text evidence="1">The sequence shown here is derived from an EMBL/GenBank/DDBJ whole genome shotgun (WGS) entry which is preliminary data.</text>
</comment>
<evidence type="ECO:0000313" key="2">
    <source>
        <dbReference type="Proteomes" id="UP001141253"/>
    </source>
</evidence>
<keyword evidence="2" id="KW-1185">Reference proteome</keyword>
<accession>A0ABQ9BYH8</accession>
<dbReference type="Proteomes" id="UP001141253">
    <property type="component" value="Chromosome 2"/>
</dbReference>
<dbReference type="EMBL" id="JAPFFI010000006">
    <property type="protein sequence ID" value="KAJ6392260.1"/>
    <property type="molecule type" value="Genomic_DNA"/>
</dbReference>